<proteinExistence type="predicted"/>
<dbReference type="Proteomes" id="UP000050761">
    <property type="component" value="Unassembled WGS sequence"/>
</dbReference>
<gene>
    <name evidence="2" type="ORF">HPBE_LOCUS11865</name>
</gene>
<feature type="compositionally biased region" description="Gly residues" evidence="1">
    <location>
        <begin position="1"/>
        <end position="12"/>
    </location>
</feature>
<dbReference type="WBParaSite" id="HPBE_0001186401-mRNA-1">
    <property type="protein sequence ID" value="HPBE_0001186401-mRNA-1"/>
    <property type="gene ID" value="HPBE_0001186401"/>
</dbReference>
<reference evidence="4" key="2">
    <citation type="submission" date="2019-09" db="UniProtKB">
        <authorList>
            <consortium name="WormBaseParasite"/>
        </authorList>
    </citation>
    <scope>IDENTIFICATION</scope>
</reference>
<evidence type="ECO:0000313" key="3">
    <source>
        <dbReference type="Proteomes" id="UP000050761"/>
    </source>
</evidence>
<accession>A0A3P8A0V3</accession>
<accession>A0A183FUJ3</accession>
<feature type="region of interest" description="Disordered" evidence="1">
    <location>
        <begin position="1"/>
        <end position="51"/>
    </location>
</feature>
<dbReference type="AlphaFoldDB" id="A0A183FUJ3"/>
<evidence type="ECO:0000313" key="4">
    <source>
        <dbReference type="WBParaSite" id="HPBE_0001186401-mRNA-1"/>
    </source>
</evidence>
<reference evidence="2 3" key="1">
    <citation type="submission" date="2018-11" db="EMBL/GenBank/DDBJ databases">
        <authorList>
            <consortium name="Pathogen Informatics"/>
        </authorList>
    </citation>
    <scope>NUCLEOTIDE SEQUENCE [LARGE SCALE GENOMIC DNA]</scope>
</reference>
<evidence type="ECO:0000256" key="1">
    <source>
        <dbReference type="SAM" id="MobiDB-lite"/>
    </source>
</evidence>
<keyword evidence="3" id="KW-1185">Reference proteome</keyword>
<organism evidence="3 4">
    <name type="scientific">Heligmosomoides polygyrus</name>
    <name type="common">Parasitic roundworm</name>
    <dbReference type="NCBI Taxonomy" id="6339"/>
    <lineage>
        <taxon>Eukaryota</taxon>
        <taxon>Metazoa</taxon>
        <taxon>Ecdysozoa</taxon>
        <taxon>Nematoda</taxon>
        <taxon>Chromadorea</taxon>
        <taxon>Rhabditida</taxon>
        <taxon>Rhabditina</taxon>
        <taxon>Rhabditomorpha</taxon>
        <taxon>Strongyloidea</taxon>
        <taxon>Heligmosomidae</taxon>
        <taxon>Heligmosomoides</taxon>
    </lineage>
</organism>
<sequence>MSSGPPAGGGQPGVDSSGSDSPAGIRIQRRANMTEQPVRHRFFSTNLRTNS</sequence>
<protein>
    <submittedName>
        <fullName evidence="4">E3 ubiquitin-protein ligase TRAF7</fullName>
    </submittedName>
</protein>
<name>A0A183FUJ3_HELPZ</name>
<dbReference type="EMBL" id="UZAH01027259">
    <property type="protein sequence ID" value="VDO90104.1"/>
    <property type="molecule type" value="Genomic_DNA"/>
</dbReference>
<evidence type="ECO:0000313" key="2">
    <source>
        <dbReference type="EMBL" id="VDO90104.1"/>
    </source>
</evidence>